<keyword evidence="5 9" id="KW-0697">Rotamase</keyword>
<dbReference type="PROSITE" id="PS50059">
    <property type="entry name" value="FKBP_PPIASE"/>
    <property type="match status" value="1"/>
</dbReference>
<evidence type="ECO:0000256" key="5">
    <source>
        <dbReference type="ARBA" id="ARBA00023110"/>
    </source>
</evidence>
<comment type="similarity">
    <text evidence="3 10">Belongs to the FKBP-type PPIase family.</text>
</comment>
<dbReference type="PATRIC" id="fig|267850.7.peg.631"/>
<evidence type="ECO:0000256" key="9">
    <source>
        <dbReference type="PROSITE-ProRule" id="PRU00277"/>
    </source>
</evidence>
<dbReference type="EMBL" id="JMSZ01000015">
    <property type="protein sequence ID" value="KDE40988.1"/>
    <property type="molecule type" value="Genomic_DNA"/>
</dbReference>
<feature type="domain" description="PPIase FKBP-type" evidence="11">
    <location>
        <begin position="6"/>
        <end position="70"/>
    </location>
</feature>
<dbReference type="RefSeq" id="WP_036543875.1">
    <property type="nucleotide sequence ID" value="NZ_JBKBNO010000008.1"/>
</dbReference>
<keyword evidence="13" id="KW-1185">Reference proteome</keyword>
<dbReference type="STRING" id="267850.ADINL_0637"/>
<dbReference type="GO" id="GO:0005737">
    <property type="term" value="C:cytoplasm"/>
    <property type="evidence" value="ECO:0007669"/>
    <property type="project" value="UniProtKB-SubCell"/>
</dbReference>
<dbReference type="InterPro" id="IPR046357">
    <property type="entry name" value="PPIase_dom_sf"/>
</dbReference>
<evidence type="ECO:0000256" key="3">
    <source>
        <dbReference type="ARBA" id="ARBA00006577"/>
    </source>
</evidence>
<evidence type="ECO:0000256" key="4">
    <source>
        <dbReference type="ARBA" id="ARBA00022490"/>
    </source>
</evidence>
<dbReference type="SUPFAM" id="SSF54534">
    <property type="entry name" value="FKBP-like"/>
    <property type="match status" value="1"/>
</dbReference>
<comment type="subcellular location">
    <subcellularLocation>
        <location evidence="2">Cytoplasm</location>
    </subcellularLocation>
</comment>
<evidence type="ECO:0000313" key="13">
    <source>
        <dbReference type="Proteomes" id="UP000027318"/>
    </source>
</evidence>
<evidence type="ECO:0000256" key="7">
    <source>
        <dbReference type="ARBA" id="ARBA00023235"/>
    </source>
</evidence>
<dbReference type="OrthoDB" id="9808891at2"/>
<proteinExistence type="inferred from homology"/>
<dbReference type="PANTHER" id="PTHR47861:SF3">
    <property type="entry name" value="FKBP-TYPE PEPTIDYL-PROLYL CIS-TRANS ISOMERASE SLYD"/>
    <property type="match status" value="1"/>
</dbReference>
<gene>
    <name evidence="12" type="ORF">ADINL_0637</name>
</gene>
<dbReference type="Pfam" id="PF00254">
    <property type="entry name" value="FKBP_C"/>
    <property type="match status" value="1"/>
</dbReference>
<evidence type="ECO:0000256" key="10">
    <source>
        <dbReference type="RuleBase" id="RU003915"/>
    </source>
</evidence>
<dbReference type="InterPro" id="IPR001179">
    <property type="entry name" value="PPIase_FKBP_dom"/>
</dbReference>
<reference evidence="12 13" key="1">
    <citation type="journal article" date="2005" name="Int. J. Syst. Evol. Microbiol.">
        <title>Nitrincola lacisaponensis gen. nov., sp. nov., a novel alkaliphilic bacterium isolated from an alkaline, saline lake.</title>
        <authorList>
            <person name="Dimitriu P.A."/>
            <person name="Shukla S.K."/>
            <person name="Conradt J."/>
            <person name="Marquez M.C."/>
            <person name="Ventosa A."/>
            <person name="Maglia A."/>
            <person name="Peyton B.M."/>
            <person name="Pinkart H.C."/>
            <person name="Mormile M.R."/>
        </authorList>
    </citation>
    <scope>NUCLEOTIDE SEQUENCE [LARGE SCALE GENOMIC DNA]</scope>
    <source>
        <strain evidence="12 13">4CA</strain>
    </source>
</reference>
<name>A0A063Y3X6_9GAMM</name>
<evidence type="ECO:0000256" key="2">
    <source>
        <dbReference type="ARBA" id="ARBA00004496"/>
    </source>
</evidence>
<evidence type="ECO:0000256" key="1">
    <source>
        <dbReference type="ARBA" id="ARBA00000971"/>
    </source>
</evidence>
<dbReference type="Proteomes" id="UP000027318">
    <property type="component" value="Unassembled WGS sequence"/>
</dbReference>
<accession>A0A063Y3X6</accession>
<dbReference type="EC" id="5.2.1.8" evidence="10"/>
<dbReference type="GO" id="GO:0003755">
    <property type="term" value="F:peptidyl-prolyl cis-trans isomerase activity"/>
    <property type="evidence" value="ECO:0007669"/>
    <property type="project" value="UniProtKB-UniRule"/>
</dbReference>
<dbReference type="AlphaFoldDB" id="A0A063Y3X6"/>
<evidence type="ECO:0000256" key="8">
    <source>
        <dbReference type="ARBA" id="ARBA00037071"/>
    </source>
</evidence>
<sequence length="153" mass="16341">MQIDQNTVVSIHYTLTNTEGNVMDSSVGQQPLAYLHGASNIIPGLENALTGKAVGDTLQVTVEPEQAYGEVRDEMIQSVDRANFSGVDEIEIGMQFMAQTPWGEQPVTVVGVEGDSITLDGNHPLAGQVLTFDVEIVEVRAATDAEIEAGTPQ</sequence>
<comment type="caution">
    <text evidence="12">The sequence shown here is derived from an EMBL/GenBank/DDBJ whole genome shotgun (WGS) entry which is preliminary data.</text>
</comment>
<comment type="function">
    <text evidence="8">Also involved in hydrogenase metallocenter assembly, probably by participating in the nickel insertion step. This function in hydrogenase biosynthesis requires chaperone activity and the presence of the metal-binding domain, but not PPIase activity.</text>
</comment>
<dbReference type="Gene3D" id="3.10.50.40">
    <property type="match status" value="1"/>
</dbReference>
<evidence type="ECO:0000313" key="12">
    <source>
        <dbReference type="EMBL" id="KDE40988.1"/>
    </source>
</evidence>
<evidence type="ECO:0000256" key="6">
    <source>
        <dbReference type="ARBA" id="ARBA00023186"/>
    </source>
</evidence>
<evidence type="ECO:0000259" key="11">
    <source>
        <dbReference type="PROSITE" id="PS50059"/>
    </source>
</evidence>
<organism evidence="12 13">
    <name type="scientific">Nitrincola lacisaponensis</name>
    <dbReference type="NCBI Taxonomy" id="267850"/>
    <lineage>
        <taxon>Bacteria</taxon>
        <taxon>Pseudomonadati</taxon>
        <taxon>Pseudomonadota</taxon>
        <taxon>Gammaproteobacteria</taxon>
        <taxon>Oceanospirillales</taxon>
        <taxon>Oceanospirillaceae</taxon>
        <taxon>Nitrincola</taxon>
    </lineage>
</organism>
<keyword evidence="7 9" id="KW-0413">Isomerase</keyword>
<dbReference type="GO" id="GO:0042026">
    <property type="term" value="P:protein refolding"/>
    <property type="evidence" value="ECO:0007669"/>
    <property type="project" value="UniProtKB-ARBA"/>
</dbReference>
<dbReference type="PANTHER" id="PTHR47861">
    <property type="entry name" value="FKBP-TYPE PEPTIDYL-PROLYL CIS-TRANS ISOMERASE SLYD"/>
    <property type="match status" value="1"/>
</dbReference>
<keyword evidence="4" id="KW-0963">Cytoplasm</keyword>
<protein>
    <recommendedName>
        <fullName evidence="10">Peptidyl-prolyl cis-trans isomerase</fullName>
        <ecNumber evidence="10">5.2.1.8</ecNumber>
    </recommendedName>
</protein>
<comment type="catalytic activity">
    <reaction evidence="1 9 10">
        <text>[protein]-peptidylproline (omega=180) = [protein]-peptidylproline (omega=0)</text>
        <dbReference type="Rhea" id="RHEA:16237"/>
        <dbReference type="Rhea" id="RHEA-COMP:10747"/>
        <dbReference type="Rhea" id="RHEA-COMP:10748"/>
        <dbReference type="ChEBI" id="CHEBI:83833"/>
        <dbReference type="ChEBI" id="CHEBI:83834"/>
        <dbReference type="EC" id="5.2.1.8"/>
    </reaction>
</comment>
<keyword evidence="6" id="KW-0143">Chaperone</keyword>